<protein>
    <submittedName>
        <fullName evidence="5">DUF1775 domain-containing protein</fullName>
    </submittedName>
</protein>
<dbReference type="AlphaFoldDB" id="A0A433XCB0"/>
<feature type="chain" id="PRO_5019153081" evidence="3">
    <location>
        <begin position="29"/>
        <end position="260"/>
    </location>
</feature>
<dbReference type="EMBL" id="RZNX01000003">
    <property type="protein sequence ID" value="RUT31696.1"/>
    <property type="molecule type" value="Genomic_DNA"/>
</dbReference>
<keyword evidence="3" id="KW-0732">Signal</keyword>
<accession>A0A433XCB0</accession>
<feature type="compositionally biased region" description="Low complexity" evidence="1">
    <location>
        <begin position="183"/>
        <end position="206"/>
    </location>
</feature>
<feature type="signal peptide" evidence="3">
    <location>
        <begin position="1"/>
        <end position="28"/>
    </location>
</feature>
<feature type="domain" description="YncI copper-binding" evidence="4">
    <location>
        <begin position="29"/>
        <end position="143"/>
    </location>
</feature>
<dbReference type="RefSeq" id="WP_127199076.1">
    <property type="nucleotide sequence ID" value="NZ_RZNX01000003.1"/>
</dbReference>
<reference evidence="5 6" key="1">
    <citation type="submission" date="2018-12" db="EMBL/GenBank/DDBJ databases">
        <authorList>
            <person name="Sun L."/>
            <person name="Chen Z."/>
        </authorList>
    </citation>
    <scope>NUCLEOTIDE SEQUENCE [LARGE SCALE GENOMIC DNA]</scope>
    <source>
        <strain evidence="5 6">3-5-3</strain>
    </source>
</reference>
<keyword evidence="2" id="KW-0812">Transmembrane</keyword>
<feature type="compositionally biased region" description="Low complexity" evidence="1">
    <location>
        <begin position="151"/>
        <end position="166"/>
    </location>
</feature>
<evidence type="ECO:0000313" key="6">
    <source>
        <dbReference type="Proteomes" id="UP000272464"/>
    </source>
</evidence>
<keyword evidence="2" id="KW-0472">Membrane</keyword>
<comment type="caution">
    <text evidence="5">The sequence shown here is derived from an EMBL/GenBank/DDBJ whole genome shotgun (WGS) entry which is preliminary data.</text>
</comment>
<feature type="region of interest" description="Disordered" evidence="1">
    <location>
        <begin position="144"/>
        <end position="206"/>
    </location>
</feature>
<evidence type="ECO:0000256" key="3">
    <source>
        <dbReference type="SAM" id="SignalP"/>
    </source>
</evidence>
<feature type="compositionally biased region" description="Basic and acidic residues" evidence="1">
    <location>
        <begin position="167"/>
        <end position="182"/>
    </location>
</feature>
<name>A0A433XCB0_9BACL</name>
<gene>
    <name evidence="5" type="ORF">EJP77_09910</name>
</gene>
<keyword evidence="2" id="KW-1133">Transmembrane helix</keyword>
<dbReference type="OrthoDB" id="69896at2"/>
<evidence type="ECO:0000256" key="1">
    <source>
        <dbReference type="SAM" id="MobiDB-lite"/>
    </source>
</evidence>
<keyword evidence="6" id="KW-1185">Reference proteome</keyword>
<sequence length="260" mass="26559">MKQAFSKLTAVFSAAIIGTLLFAGLASAHVSVKPSASKPKAYETYTIKIPVEKDIPTVKVALKIPAGVDFKNYQPVTGWKVETAKDDAGKVTTVTWAAEGDGGIEPGQFQQFNFVAKNPDKDTTIAWDAYQYYKDGSIVEWTGDGGDSPHSVTTVSASGDASAASDSGHDEHAAEAPGDHAGESTGTAAAGTDAAAGAASTEAAPSASTDAAAPAVSNAAQANSDSSAAQTISIVLSAAALVISLAALWISILFVRRIKR</sequence>
<dbReference type="CDD" id="cd08545">
    <property type="entry name" value="YcnI_like"/>
    <property type="match status" value="1"/>
</dbReference>
<feature type="transmembrane region" description="Helical" evidence="2">
    <location>
        <begin position="234"/>
        <end position="255"/>
    </location>
</feature>
<dbReference type="Proteomes" id="UP000272464">
    <property type="component" value="Unassembled WGS sequence"/>
</dbReference>
<evidence type="ECO:0000259" key="4">
    <source>
        <dbReference type="Pfam" id="PF07987"/>
    </source>
</evidence>
<dbReference type="InterPro" id="IPR038507">
    <property type="entry name" value="YcnI-like_sf"/>
</dbReference>
<evidence type="ECO:0000313" key="5">
    <source>
        <dbReference type="EMBL" id="RUT31696.1"/>
    </source>
</evidence>
<dbReference type="Gene3D" id="2.60.40.2230">
    <property type="entry name" value="Uncharacterised protein YcnI-like PF07987, DUF1775"/>
    <property type="match status" value="1"/>
</dbReference>
<proteinExistence type="predicted"/>
<dbReference type="InterPro" id="IPR012533">
    <property type="entry name" value="YcnI-copper_dom"/>
</dbReference>
<evidence type="ECO:0000256" key="2">
    <source>
        <dbReference type="SAM" id="Phobius"/>
    </source>
</evidence>
<dbReference type="Pfam" id="PF07987">
    <property type="entry name" value="DUF1775"/>
    <property type="match status" value="1"/>
</dbReference>
<organism evidence="5 6">
    <name type="scientific">Paenibacillus zeisoli</name>
    <dbReference type="NCBI Taxonomy" id="2496267"/>
    <lineage>
        <taxon>Bacteria</taxon>
        <taxon>Bacillati</taxon>
        <taxon>Bacillota</taxon>
        <taxon>Bacilli</taxon>
        <taxon>Bacillales</taxon>
        <taxon>Paenibacillaceae</taxon>
        <taxon>Paenibacillus</taxon>
    </lineage>
</organism>